<reference evidence="4" key="1">
    <citation type="journal article" date="2019" name="Int. J. Syst. Evol. Microbiol.">
        <title>The Global Catalogue of Microorganisms (GCM) 10K type strain sequencing project: providing services to taxonomists for standard genome sequencing and annotation.</title>
        <authorList>
            <consortium name="The Broad Institute Genomics Platform"/>
            <consortium name="The Broad Institute Genome Sequencing Center for Infectious Disease"/>
            <person name="Wu L."/>
            <person name="Ma J."/>
        </authorList>
    </citation>
    <scope>NUCLEOTIDE SEQUENCE [LARGE SCALE GENOMIC DNA]</scope>
    <source>
        <strain evidence="4">JCM 17695</strain>
    </source>
</reference>
<keyword evidence="4" id="KW-1185">Reference proteome</keyword>
<protein>
    <submittedName>
        <fullName evidence="3">Uncharacterized protein</fullName>
    </submittedName>
</protein>
<evidence type="ECO:0000256" key="2">
    <source>
        <dbReference type="SAM" id="SignalP"/>
    </source>
</evidence>
<proteinExistence type="predicted"/>
<feature type="compositionally biased region" description="Low complexity" evidence="1">
    <location>
        <begin position="33"/>
        <end position="44"/>
    </location>
</feature>
<comment type="caution">
    <text evidence="3">The sequence shown here is derived from an EMBL/GenBank/DDBJ whole genome shotgun (WGS) entry which is preliminary data.</text>
</comment>
<sequence length="44" mass="4322">MLTRAALAAIGLLAALTPPAAADPAAPRPASPAPRSRCRPASTT</sequence>
<evidence type="ECO:0000256" key="1">
    <source>
        <dbReference type="SAM" id="MobiDB-lite"/>
    </source>
</evidence>
<evidence type="ECO:0000313" key="3">
    <source>
        <dbReference type="EMBL" id="MFC7618100.1"/>
    </source>
</evidence>
<feature type="region of interest" description="Disordered" evidence="1">
    <location>
        <begin position="18"/>
        <end position="44"/>
    </location>
</feature>
<name>A0ABW2TZE7_9PSEU</name>
<keyword evidence="2" id="KW-0732">Signal</keyword>
<feature type="signal peptide" evidence="2">
    <location>
        <begin position="1"/>
        <end position="22"/>
    </location>
</feature>
<gene>
    <name evidence="3" type="ORF">ACFQV2_36645</name>
</gene>
<dbReference type="EMBL" id="JBHTEY010000004">
    <property type="protein sequence ID" value="MFC7618100.1"/>
    <property type="molecule type" value="Genomic_DNA"/>
</dbReference>
<evidence type="ECO:0000313" key="4">
    <source>
        <dbReference type="Proteomes" id="UP001596512"/>
    </source>
</evidence>
<organism evidence="3 4">
    <name type="scientific">Actinokineospora soli</name>
    <dbReference type="NCBI Taxonomy" id="1048753"/>
    <lineage>
        <taxon>Bacteria</taxon>
        <taxon>Bacillati</taxon>
        <taxon>Actinomycetota</taxon>
        <taxon>Actinomycetes</taxon>
        <taxon>Pseudonocardiales</taxon>
        <taxon>Pseudonocardiaceae</taxon>
        <taxon>Actinokineospora</taxon>
    </lineage>
</organism>
<accession>A0ABW2TZE7</accession>
<dbReference type="Proteomes" id="UP001596512">
    <property type="component" value="Unassembled WGS sequence"/>
</dbReference>
<feature type="chain" id="PRO_5045457693" evidence="2">
    <location>
        <begin position="23"/>
        <end position="44"/>
    </location>
</feature>